<sequence length="1222" mass="126682">MAEPHPADPVLLPAVRDLAGRPRGRGFLADDHGTVITSHEAVDGLARVVIHPEHGAPCVVPAADVTPLPEWNLALVRVPGLTGRAPLLIGSARAECDRTPVRIPLDAWAESVVTGAGPATYTATDRFHPLPCVLRLDVPEPRTVRLRLNHEVTGGPVLAVDTGAVVAVLGTALHSGEHGGAFAVPLPEAAEAEPDGPLAAVLRRNALLVAGDGADLNTAGALAICSRTLPPRRPLPAAAAATRRPEAAAALREFDSSDRTVLALVGPPGTGRSTVLVAHTAHRAAPERTAPTVWLRGADLEAGDRGIRDALRRTLARAAAADAGTLPRPSGCAPAPAQVPDPDVLARVARRSGRSLLVVVDTPEEMPAALVPDLAHWAAASAAWLRAAGARLVIACRPEFWEHAGGHFAADSLRGGPAPAAAAGIALPACHWLGDLPPVQATGVREALGLGSAVDPAERRHPLSLRMLADIRASQHSTGRELGAPDRQQIFAAHLDLTALRVAERFRPDLSGTALRRLAAQVQARLHEAARQSLGPVVLPRAAFELLFPTADGWAAAVLSEGVLAAAGPAYRFTDEEFADWLQGRHLDLDATLDHLLTAPEPDPAADTPPPVPRHRIGPVVFALLRAERELGAESLRHRLHRLLDALAALGTAAPEIAPDPLPEAPASRSGAPSPQTPATTVTGRDVRWWCVHLLGETLLRLPDATGQRDAARRLAALVGDGRTPAADFPGPFWRRMRLSTADRLELLRLALPAGGPHEDDPEAPTATAAPRAAARARNSYAAAAGELLATDPDGARPVLCRWLADDRVLPSGSAPNDASPAGPGTTIADVAHRLLTGRRSAAPSALADALVDEGHPRCRALLADLVRLDPAGLCEAVVRWSADPLPERRRAAADHLGLLDSAVPKGASAPRDQLRRAARRLARHQDEPRLRAAAYRVLVGDPLTRGGYLPEALAHLVRYADGSAGDSALACAVAAEAHSAPCRVLAAFRLRLHQSGADPATAATTLAALASIGTPALARPVAALVAEFATLPAPHAAQTVAAFVRTRLAQGDAARATLTALVEALGRTAAAAVRAAVARSLVEVDTADAAYLAQLVVHPGRRPTLSAPGPGAGEARSAPTPSGADLVPCARPGAAVDARPVPHPARERTAAPVGGAGPSAAAPLGGDATPVPPADAPRVPSARRADRLDHTALEGIVLPSEAAGPPHTGPRRVEAPDGRYF</sequence>
<proteinExistence type="predicted"/>
<accession>A0ABX1CBS5</accession>
<feature type="region of interest" description="Disordered" evidence="1">
    <location>
        <begin position="1101"/>
        <end position="1222"/>
    </location>
</feature>
<feature type="compositionally biased region" description="Low complexity" evidence="1">
    <location>
        <begin position="1151"/>
        <end position="1169"/>
    </location>
</feature>
<dbReference type="GO" id="GO:0006508">
    <property type="term" value="P:proteolysis"/>
    <property type="evidence" value="ECO:0007669"/>
    <property type="project" value="UniProtKB-KW"/>
</dbReference>
<feature type="region of interest" description="Disordered" evidence="1">
    <location>
        <begin position="657"/>
        <end position="681"/>
    </location>
</feature>
<feature type="compositionally biased region" description="Basic and acidic residues" evidence="1">
    <location>
        <begin position="1212"/>
        <end position="1222"/>
    </location>
</feature>
<evidence type="ECO:0000313" key="2">
    <source>
        <dbReference type="EMBL" id="NJQ16561.1"/>
    </source>
</evidence>
<reference evidence="2 3" key="1">
    <citation type="submission" date="2020-03" db="EMBL/GenBank/DDBJ databases">
        <title>Draft genome of Streptomyces sp. ventii, isolated from the Axial Seamount in the Pacific Ocean, and resequencing of the two type strains Streptomyces lonarensis strain NCL 716 and Streptomyces bohaiensis strain 11A07.</title>
        <authorList>
            <person name="Loughran R.M."/>
            <person name="Pfannmuller K.M."/>
            <person name="Wasson B.J."/>
            <person name="Deadmond M.C."/>
            <person name="Paddock B.E."/>
            <person name="Koyack M.J."/>
            <person name="Gallegos D.A."/>
            <person name="Mitchell E.A."/>
            <person name="Ushijima B."/>
            <person name="Saw J.H."/>
            <person name="Mcphail K.L."/>
            <person name="Videau P."/>
        </authorList>
    </citation>
    <scope>NUCLEOTIDE SEQUENCE [LARGE SCALE GENOMIC DNA]</scope>
    <source>
        <strain evidence="2 3">11A07</strain>
    </source>
</reference>
<dbReference type="SUPFAM" id="SSF50494">
    <property type="entry name" value="Trypsin-like serine proteases"/>
    <property type="match status" value="1"/>
</dbReference>
<organism evidence="2 3">
    <name type="scientific">Streptomyces bohaiensis</name>
    <dbReference type="NCBI Taxonomy" id="1431344"/>
    <lineage>
        <taxon>Bacteria</taxon>
        <taxon>Bacillati</taxon>
        <taxon>Actinomycetota</taxon>
        <taxon>Actinomycetes</taxon>
        <taxon>Kitasatosporales</taxon>
        <taxon>Streptomycetaceae</taxon>
        <taxon>Streptomyces</taxon>
    </lineage>
</organism>
<keyword evidence="2" id="KW-0378">Hydrolase</keyword>
<dbReference type="InterPro" id="IPR009003">
    <property type="entry name" value="Peptidase_S1_PA"/>
</dbReference>
<dbReference type="GO" id="GO:0008233">
    <property type="term" value="F:peptidase activity"/>
    <property type="evidence" value="ECO:0007669"/>
    <property type="project" value="UniProtKB-KW"/>
</dbReference>
<keyword evidence="2" id="KW-0645">Protease</keyword>
<name>A0ABX1CBS5_9ACTN</name>
<dbReference type="RefSeq" id="WP_168089286.1">
    <property type="nucleotide sequence ID" value="NZ_JAAVJC010000165.1"/>
</dbReference>
<protein>
    <submittedName>
        <fullName evidence="2">Serine protease</fullName>
    </submittedName>
</protein>
<evidence type="ECO:0000256" key="1">
    <source>
        <dbReference type="SAM" id="MobiDB-lite"/>
    </source>
</evidence>
<keyword evidence="3" id="KW-1185">Reference proteome</keyword>
<evidence type="ECO:0000313" key="3">
    <source>
        <dbReference type="Proteomes" id="UP000727056"/>
    </source>
</evidence>
<feature type="compositionally biased region" description="Basic and acidic residues" evidence="1">
    <location>
        <begin position="1184"/>
        <end position="1193"/>
    </location>
</feature>
<dbReference type="EMBL" id="JAAVJC010000165">
    <property type="protein sequence ID" value="NJQ16561.1"/>
    <property type="molecule type" value="Genomic_DNA"/>
</dbReference>
<comment type="caution">
    <text evidence="2">The sequence shown here is derived from an EMBL/GenBank/DDBJ whole genome shotgun (WGS) entry which is preliminary data.</text>
</comment>
<gene>
    <name evidence="2" type="ORF">HCN52_16860</name>
</gene>
<feature type="compositionally biased region" description="Polar residues" evidence="1">
    <location>
        <begin position="671"/>
        <end position="681"/>
    </location>
</feature>
<dbReference type="Proteomes" id="UP000727056">
    <property type="component" value="Unassembled WGS sequence"/>
</dbReference>